<feature type="domain" description="Cyclin N-terminal" evidence="2">
    <location>
        <begin position="84"/>
        <end position="178"/>
    </location>
</feature>
<feature type="compositionally biased region" description="Polar residues" evidence="1">
    <location>
        <begin position="251"/>
        <end position="261"/>
    </location>
</feature>
<dbReference type="OrthoDB" id="10250320at2759"/>
<feature type="region of interest" description="Disordered" evidence="1">
    <location>
        <begin position="1"/>
        <end position="23"/>
    </location>
</feature>
<dbReference type="STRING" id="181874.A0A409YGE3"/>
<gene>
    <name evidence="3" type="ORF">CVT24_011151</name>
</gene>
<dbReference type="GO" id="GO:0019901">
    <property type="term" value="F:protein kinase binding"/>
    <property type="evidence" value="ECO:0007669"/>
    <property type="project" value="InterPro"/>
</dbReference>
<accession>A0A409YGE3</accession>
<evidence type="ECO:0000256" key="1">
    <source>
        <dbReference type="SAM" id="MobiDB-lite"/>
    </source>
</evidence>
<dbReference type="CDD" id="cd20557">
    <property type="entry name" value="CYCLIN_ScPCL1-like"/>
    <property type="match status" value="1"/>
</dbReference>
<dbReference type="InterPro" id="IPR036915">
    <property type="entry name" value="Cyclin-like_sf"/>
</dbReference>
<comment type="caution">
    <text evidence="3">The sequence shown here is derived from an EMBL/GenBank/DDBJ whole genome shotgun (WGS) entry which is preliminary data.</text>
</comment>
<organism evidence="3 4">
    <name type="scientific">Panaeolus cyanescens</name>
    <dbReference type="NCBI Taxonomy" id="181874"/>
    <lineage>
        <taxon>Eukaryota</taxon>
        <taxon>Fungi</taxon>
        <taxon>Dikarya</taxon>
        <taxon>Basidiomycota</taxon>
        <taxon>Agaricomycotina</taxon>
        <taxon>Agaricomycetes</taxon>
        <taxon>Agaricomycetidae</taxon>
        <taxon>Agaricales</taxon>
        <taxon>Agaricineae</taxon>
        <taxon>Galeropsidaceae</taxon>
        <taxon>Panaeolus</taxon>
    </lineage>
</organism>
<dbReference type="Proteomes" id="UP000284842">
    <property type="component" value="Unassembled WGS sequence"/>
</dbReference>
<keyword evidence="4" id="KW-1185">Reference proteome</keyword>
<dbReference type="EMBL" id="NHTK01001192">
    <property type="protein sequence ID" value="PPR02052.1"/>
    <property type="molecule type" value="Genomic_DNA"/>
</dbReference>
<dbReference type="GO" id="GO:0016538">
    <property type="term" value="F:cyclin-dependent protein serine/threonine kinase regulator activity"/>
    <property type="evidence" value="ECO:0007669"/>
    <property type="project" value="TreeGrafter"/>
</dbReference>
<sequence>MSSPTWSSSSSDSSSSSSSSIRHQGSLVDPALHSPTLLRMLDYKITKPVIEYVVDTVAETVDFAMGRPSTSRGRSTSRSQTLIKFTDFVNTVLSRAEVTMPTLLATLVYVSRAKPHLHIGLEQWALERVFLGALIVASKNLNDSTLKNVHWALCTGVFGKRDIGRIEREYLNVLNFELKVSESDLLAHHEGLEAAIYPAISPVPVLDFSTHTEKRRHHRRNVVLQEPESPTSPASSTSSSSSGSSDCCPLTPSSAGTSPISASPYRQKPQVAPQPTSRRLFSGTTMDLLRAFPLPGRCSS</sequence>
<dbReference type="SUPFAM" id="SSF47954">
    <property type="entry name" value="Cyclin-like"/>
    <property type="match status" value="1"/>
</dbReference>
<name>A0A409YGE3_9AGAR</name>
<dbReference type="AlphaFoldDB" id="A0A409YGE3"/>
<dbReference type="InterPro" id="IPR013922">
    <property type="entry name" value="Cyclin_PHO80-like"/>
</dbReference>
<dbReference type="PANTHER" id="PTHR15615:SF10">
    <property type="entry name" value="PHO85 CYCLIN-2-RELATED"/>
    <property type="match status" value="1"/>
</dbReference>
<reference evidence="3 4" key="1">
    <citation type="journal article" date="2018" name="Evol. Lett.">
        <title>Horizontal gene cluster transfer increased hallucinogenic mushroom diversity.</title>
        <authorList>
            <person name="Reynolds H.T."/>
            <person name="Vijayakumar V."/>
            <person name="Gluck-Thaler E."/>
            <person name="Korotkin H.B."/>
            <person name="Matheny P.B."/>
            <person name="Slot J.C."/>
        </authorList>
    </citation>
    <scope>NUCLEOTIDE SEQUENCE [LARGE SCALE GENOMIC DNA]</scope>
    <source>
        <strain evidence="3 4">2629</strain>
    </source>
</reference>
<feature type="compositionally biased region" description="Low complexity" evidence="1">
    <location>
        <begin position="1"/>
        <end position="20"/>
    </location>
</feature>
<dbReference type="GO" id="GO:0005634">
    <property type="term" value="C:nucleus"/>
    <property type="evidence" value="ECO:0007669"/>
    <property type="project" value="TreeGrafter"/>
</dbReference>
<protein>
    <recommendedName>
        <fullName evidence="2">Cyclin N-terminal domain-containing protein</fullName>
    </recommendedName>
</protein>
<dbReference type="Gene3D" id="1.10.472.10">
    <property type="entry name" value="Cyclin-like"/>
    <property type="match status" value="1"/>
</dbReference>
<feature type="compositionally biased region" description="Polar residues" evidence="1">
    <location>
        <begin position="273"/>
        <end position="284"/>
    </location>
</feature>
<dbReference type="GO" id="GO:0000307">
    <property type="term" value="C:cyclin-dependent protein kinase holoenzyme complex"/>
    <property type="evidence" value="ECO:0007669"/>
    <property type="project" value="TreeGrafter"/>
</dbReference>
<proteinExistence type="predicted"/>
<dbReference type="Pfam" id="PF00134">
    <property type="entry name" value="Cyclin_N"/>
    <property type="match status" value="1"/>
</dbReference>
<dbReference type="InterPro" id="IPR006671">
    <property type="entry name" value="Cyclin_N"/>
</dbReference>
<evidence type="ECO:0000313" key="3">
    <source>
        <dbReference type="EMBL" id="PPR02052.1"/>
    </source>
</evidence>
<feature type="compositionally biased region" description="Low complexity" evidence="1">
    <location>
        <begin position="229"/>
        <end position="245"/>
    </location>
</feature>
<feature type="region of interest" description="Disordered" evidence="1">
    <location>
        <begin position="211"/>
        <end position="284"/>
    </location>
</feature>
<dbReference type="InParanoid" id="A0A409YGE3"/>
<dbReference type="PANTHER" id="PTHR15615">
    <property type="match status" value="1"/>
</dbReference>
<evidence type="ECO:0000259" key="2">
    <source>
        <dbReference type="Pfam" id="PF00134"/>
    </source>
</evidence>
<evidence type="ECO:0000313" key="4">
    <source>
        <dbReference type="Proteomes" id="UP000284842"/>
    </source>
</evidence>